<accession>A0A366IE68</accession>
<keyword evidence="1" id="KW-0732">Signal</keyword>
<reference evidence="2 3" key="1">
    <citation type="submission" date="2018-06" db="EMBL/GenBank/DDBJ databases">
        <title>Genomic Encyclopedia of Type Strains, Phase IV (KMG-IV): sequencing the most valuable type-strain genomes for metagenomic binning, comparative biology and taxonomic classification.</title>
        <authorList>
            <person name="Goeker M."/>
        </authorList>
    </citation>
    <scope>NUCLEOTIDE SEQUENCE [LARGE SCALE GENOMIC DNA]</scope>
    <source>
        <strain evidence="2 3">DSM 30166</strain>
    </source>
</reference>
<evidence type="ECO:0000313" key="3">
    <source>
        <dbReference type="Proteomes" id="UP000253046"/>
    </source>
</evidence>
<organism evidence="2 3">
    <name type="scientific">Brenneria salicis ATCC 15712 = DSM 30166</name>
    <dbReference type="NCBI Taxonomy" id="714314"/>
    <lineage>
        <taxon>Bacteria</taxon>
        <taxon>Pseudomonadati</taxon>
        <taxon>Pseudomonadota</taxon>
        <taxon>Gammaproteobacteria</taxon>
        <taxon>Enterobacterales</taxon>
        <taxon>Pectobacteriaceae</taxon>
        <taxon>Brenneria</taxon>
    </lineage>
</organism>
<dbReference type="Proteomes" id="UP000253046">
    <property type="component" value="Unassembled WGS sequence"/>
</dbReference>
<evidence type="ECO:0000313" key="2">
    <source>
        <dbReference type="EMBL" id="RBP67748.1"/>
    </source>
</evidence>
<name>A0A366IE68_9GAMM</name>
<evidence type="ECO:0000256" key="1">
    <source>
        <dbReference type="SAM" id="SignalP"/>
    </source>
</evidence>
<keyword evidence="3" id="KW-1185">Reference proteome</keyword>
<proteinExistence type="predicted"/>
<dbReference type="EMBL" id="QNRY01000001">
    <property type="protein sequence ID" value="RBP67748.1"/>
    <property type="molecule type" value="Genomic_DNA"/>
</dbReference>
<feature type="chain" id="PRO_5016975080" evidence="1">
    <location>
        <begin position="20"/>
        <end position="53"/>
    </location>
</feature>
<gene>
    <name evidence="2" type="ORF">DES54_101270</name>
</gene>
<dbReference type="AlphaFoldDB" id="A0A366IE68"/>
<comment type="caution">
    <text evidence="2">The sequence shown here is derived from an EMBL/GenBank/DDBJ whole genome shotgun (WGS) entry which is preliminary data.</text>
</comment>
<sequence length="53" mass="5840">MFKYLTSLFLLTAAFSSQATDTLLMLLKEDNVSNLIRAAVPIYLLAAHASHDV</sequence>
<dbReference type="RefSeq" id="WP_169050398.1">
    <property type="nucleotide sequence ID" value="NZ_AGJP01000001.1"/>
</dbReference>
<protein>
    <submittedName>
        <fullName evidence="2">Uncharacterized protein</fullName>
    </submittedName>
</protein>
<feature type="signal peptide" evidence="1">
    <location>
        <begin position="1"/>
        <end position="19"/>
    </location>
</feature>